<feature type="compositionally biased region" description="Basic and acidic residues" evidence="1">
    <location>
        <begin position="916"/>
        <end position="981"/>
    </location>
</feature>
<dbReference type="PANTHER" id="PTHR36975:SF5">
    <property type="entry name" value="TRANSLOCATED ACTIN-RECRUITING PHOSPHOPROTEIN"/>
    <property type="match status" value="1"/>
</dbReference>
<keyword evidence="3" id="KW-1185">Reference proteome</keyword>
<gene>
    <name evidence="2" type="ORF">OTU49_007336</name>
</gene>
<accession>A0AAW0WXG7</accession>
<feature type="compositionally biased region" description="Basic and acidic residues" evidence="1">
    <location>
        <begin position="440"/>
        <end position="536"/>
    </location>
</feature>
<feature type="region of interest" description="Disordered" evidence="1">
    <location>
        <begin position="440"/>
        <end position="658"/>
    </location>
</feature>
<sequence length="981" mass="112993">GEKLQRNINYPIDYNHDRSKTCNDDKSGRISVFSRLGNREALNQNEANYPVDVPAAAQSDKHVKILYKSNNINLHTPGLLNTEAKNKSNGSFREKDATGELQEAGSLDMKGSTDTSDAARVKNSLSTDSHTVPEEQKEAWKKDKTCNFTENENSSALQEDEMLTKSLFGQRMAAKFKNMKKSQTVSNVNLVSRQSLAENSGTDSRSLLKLTDNKVNDNLVICSMHSLTQKGDKESEVNNVECVKPVVHEGVHIVQKKLEIKRNPSDNPKNLRDISSFSDSERTRSVCHEYKSQNKSCHTQLKEKGKSRAGKKCELHLKDISSKDSNACMVINSPEGENKTQVDDGRLQKLEVMGVNGIPSNVDSIMRTGMKESSYSETTKIKEPEVLRKILEGELDTKHGKNLKKIILLYPNKPKVLNREKDLSTSSDFCPENLELKDRSTADESLPKHGHKTIIEDRLECRERKSDNTNKKDHMEETRKAEKTKVTFEEKKQAKEKEGRKKNQEHNTEKPEENKERTGSEGRPRKDIKYQKEKRNVSSKVGTRKGSEEELKSDVKSICKERKGTKSKEGKRKKNKSKESIEKLEDEEGKVKLKDEKRKGIESKEEKGKVKSKKDERKIILIEEERNMKSGERKRNEMKSKGKARNMKTKDEESQVSGKVVKFKQAEALAEKQLGAETSDNCKQKTEEYERLEVEQNISSECRKMQICQLEEKKQNLDIREKYLISLKNEKMQENIAFQGLHSASEGEAERIRDMHNRERNIHSNKGNMHSNKNKVHVSEGDVHIGKRDVHSNERDIHSEREIHSSEREIYNERNVHSSERDIHSNERDVHSSEREIHSNERDVHSSERDVHSSERDVHSSERDIHSNERDIHSNERDVHSSERERYNERDVHSNERDVHSSERDIHSNNRGVYSSERDIHSSERDIHSSERDKHSNERNVHSSERDIHSSERDVHSSERDVHSSERDVHSNERDVHSSER</sequence>
<evidence type="ECO:0000313" key="2">
    <source>
        <dbReference type="EMBL" id="KAK8731933.1"/>
    </source>
</evidence>
<protein>
    <submittedName>
        <fullName evidence="2">Uncharacterized protein</fullName>
    </submittedName>
</protein>
<feature type="compositionally biased region" description="Basic and acidic residues" evidence="1">
    <location>
        <begin position="779"/>
        <end position="908"/>
    </location>
</feature>
<feature type="compositionally biased region" description="Basic and acidic residues" evidence="1">
    <location>
        <begin position="577"/>
        <end position="640"/>
    </location>
</feature>
<comment type="caution">
    <text evidence="2">The sequence shown here is derived from an EMBL/GenBank/DDBJ whole genome shotgun (WGS) entry which is preliminary data.</text>
</comment>
<feature type="compositionally biased region" description="Basic and acidic residues" evidence="1">
    <location>
        <begin position="131"/>
        <end position="141"/>
    </location>
</feature>
<dbReference type="AlphaFoldDB" id="A0AAW0WXG7"/>
<feature type="compositionally biased region" description="Basic and acidic residues" evidence="1">
    <location>
        <begin position="545"/>
        <end position="568"/>
    </location>
</feature>
<dbReference type="PANTHER" id="PTHR36975">
    <property type="match status" value="1"/>
</dbReference>
<dbReference type="InterPro" id="IPR053108">
    <property type="entry name" value="Chlamydial_TARP"/>
</dbReference>
<proteinExistence type="predicted"/>
<reference evidence="2 3" key="1">
    <citation type="journal article" date="2024" name="BMC Genomics">
        <title>Genome assembly of redclaw crayfish (Cherax quadricarinatus) provides insights into its immune adaptation and hypoxia tolerance.</title>
        <authorList>
            <person name="Liu Z."/>
            <person name="Zheng J."/>
            <person name="Li H."/>
            <person name="Fang K."/>
            <person name="Wang S."/>
            <person name="He J."/>
            <person name="Zhou D."/>
            <person name="Weng S."/>
            <person name="Chi M."/>
            <person name="Gu Z."/>
            <person name="He J."/>
            <person name="Li F."/>
            <person name="Wang M."/>
        </authorList>
    </citation>
    <scope>NUCLEOTIDE SEQUENCE [LARGE SCALE GENOMIC DNA]</scope>
    <source>
        <strain evidence="2">ZL_2023a</strain>
    </source>
</reference>
<organism evidence="2 3">
    <name type="scientific">Cherax quadricarinatus</name>
    <name type="common">Australian red claw crayfish</name>
    <dbReference type="NCBI Taxonomy" id="27406"/>
    <lineage>
        <taxon>Eukaryota</taxon>
        <taxon>Metazoa</taxon>
        <taxon>Ecdysozoa</taxon>
        <taxon>Arthropoda</taxon>
        <taxon>Crustacea</taxon>
        <taxon>Multicrustacea</taxon>
        <taxon>Malacostraca</taxon>
        <taxon>Eumalacostraca</taxon>
        <taxon>Eucarida</taxon>
        <taxon>Decapoda</taxon>
        <taxon>Pleocyemata</taxon>
        <taxon>Astacidea</taxon>
        <taxon>Parastacoidea</taxon>
        <taxon>Parastacidae</taxon>
        <taxon>Cherax</taxon>
    </lineage>
</organism>
<feature type="non-terminal residue" evidence="2">
    <location>
        <position position="1"/>
    </location>
</feature>
<dbReference type="EMBL" id="JARKIK010000059">
    <property type="protein sequence ID" value="KAK8731933.1"/>
    <property type="molecule type" value="Genomic_DNA"/>
</dbReference>
<evidence type="ECO:0000256" key="1">
    <source>
        <dbReference type="SAM" id="MobiDB-lite"/>
    </source>
</evidence>
<dbReference type="SUPFAM" id="SSF57997">
    <property type="entry name" value="Tropomyosin"/>
    <property type="match status" value="1"/>
</dbReference>
<feature type="region of interest" description="Disordered" evidence="1">
    <location>
        <begin position="779"/>
        <end position="981"/>
    </location>
</feature>
<feature type="non-terminal residue" evidence="2">
    <location>
        <position position="981"/>
    </location>
</feature>
<feature type="region of interest" description="Disordered" evidence="1">
    <location>
        <begin position="100"/>
        <end position="141"/>
    </location>
</feature>
<evidence type="ECO:0000313" key="3">
    <source>
        <dbReference type="Proteomes" id="UP001445076"/>
    </source>
</evidence>
<dbReference type="Proteomes" id="UP001445076">
    <property type="component" value="Unassembled WGS sequence"/>
</dbReference>
<name>A0AAW0WXG7_CHEQU</name>